<gene>
    <name evidence="2" type="ORF">LSP00402_LOCUS13685</name>
</gene>
<organism evidence="2">
    <name type="scientific">Lotharella oceanica</name>
    <dbReference type="NCBI Taxonomy" id="641309"/>
    <lineage>
        <taxon>Eukaryota</taxon>
        <taxon>Sar</taxon>
        <taxon>Rhizaria</taxon>
        <taxon>Cercozoa</taxon>
        <taxon>Chlorarachniophyceae</taxon>
        <taxon>Lotharella</taxon>
    </lineage>
</organism>
<dbReference type="AlphaFoldDB" id="A0A7S2TW69"/>
<evidence type="ECO:0000256" key="1">
    <source>
        <dbReference type="SAM" id="MobiDB-lite"/>
    </source>
</evidence>
<dbReference type="EMBL" id="HBHP01022006">
    <property type="protein sequence ID" value="CAD9769702.1"/>
    <property type="molecule type" value="Transcribed_RNA"/>
</dbReference>
<name>A0A7S2TW69_9EUKA</name>
<proteinExistence type="predicted"/>
<reference evidence="2" key="1">
    <citation type="submission" date="2021-01" db="EMBL/GenBank/DDBJ databases">
        <authorList>
            <person name="Corre E."/>
            <person name="Pelletier E."/>
            <person name="Niang G."/>
            <person name="Scheremetjew M."/>
            <person name="Finn R."/>
            <person name="Kale V."/>
            <person name="Holt S."/>
            <person name="Cochrane G."/>
            <person name="Meng A."/>
            <person name="Brown T."/>
            <person name="Cohen L."/>
        </authorList>
    </citation>
    <scope>NUCLEOTIDE SEQUENCE</scope>
    <source>
        <strain evidence="2">CCMP622</strain>
    </source>
</reference>
<accession>A0A7S2TW69</accession>
<feature type="region of interest" description="Disordered" evidence="1">
    <location>
        <begin position="47"/>
        <end position="98"/>
    </location>
</feature>
<protein>
    <submittedName>
        <fullName evidence="2">Uncharacterized protein</fullName>
    </submittedName>
</protein>
<sequence>MQNRFSIVFHDKTVRNEGLVTEFYTVGKPDDLRKVFRMTEESARQAAREDIARRRKEVARNSSSAAPPPRLPPKGQLALGKTTPPTPPERSVTAFGENLTGDTKLGFSHVKARDMPYRRALAEHPWLVKWCRERSNSSLPMKKFLAWVDAQNEASAPLVIVLD</sequence>
<evidence type="ECO:0000313" key="2">
    <source>
        <dbReference type="EMBL" id="CAD9769702.1"/>
    </source>
</evidence>